<dbReference type="GO" id="GO:0005524">
    <property type="term" value="F:ATP binding"/>
    <property type="evidence" value="ECO:0007669"/>
    <property type="project" value="UniProtKB-UniRule"/>
</dbReference>
<keyword evidence="3" id="KW-0723">Serine/threonine-protein kinase</keyword>
<dbReference type="GO" id="GO:0010468">
    <property type="term" value="P:regulation of gene expression"/>
    <property type="evidence" value="ECO:0007669"/>
    <property type="project" value="TreeGrafter"/>
</dbReference>
<evidence type="ECO:0000256" key="1">
    <source>
        <dbReference type="ARBA" id="ARBA00006485"/>
    </source>
</evidence>
<dbReference type="InterPro" id="IPR017441">
    <property type="entry name" value="Protein_kinase_ATP_BS"/>
</dbReference>
<evidence type="ECO:0000256" key="6">
    <source>
        <dbReference type="ARBA" id="ARBA00022777"/>
    </source>
</evidence>
<feature type="region of interest" description="Disordered" evidence="15">
    <location>
        <begin position="400"/>
        <end position="428"/>
    </location>
</feature>
<feature type="region of interest" description="Disordered" evidence="15">
    <location>
        <begin position="534"/>
        <end position="558"/>
    </location>
</feature>
<keyword evidence="4" id="KW-0808">Transferase</keyword>
<evidence type="ECO:0000256" key="3">
    <source>
        <dbReference type="ARBA" id="ARBA00022527"/>
    </source>
</evidence>
<evidence type="ECO:0000256" key="15">
    <source>
        <dbReference type="SAM" id="MobiDB-lite"/>
    </source>
</evidence>
<comment type="caution">
    <text evidence="17">The sequence shown here is derived from an EMBL/GenBank/DDBJ whole genome shotgun (WGS) entry which is preliminary data.</text>
</comment>
<evidence type="ECO:0000313" key="17">
    <source>
        <dbReference type="EMBL" id="KAJ0406826.1"/>
    </source>
</evidence>
<dbReference type="FunFam" id="3.30.200.20:FF:000375">
    <property type="entry name" value="Cell division related protein kinase 2"/>
    <property type="match status" value="1"/>
</dbReference>
<dbReference type="EMBL" id="JAKCXM010000028">
    <property type="protein sequence ID" value="KAJ0406826.1"/>
    <property type="molecule type" value="Genomic_DNA"/>
</dbReference>
<evidence type="ECO:0000256" key="12">
    <source>
        <dbReference type="ARBA" id="ARBA00047811"/>
    </source>
</evidence>
<evidence type="ECO:0000313" key="18">
    <source>
        <dbReference type="Proteomes" id="UP001209570"/>
    </source>
</evidence>
<evidence type="ECO:0000259" key="16">
    <source>
        <dbReference type="SMART" id="SM00220"/>
    </source>
</evidence>
<feature type="compositionally biased region" description="Basic and acidic residues" evidence="15">
    <location>
        <begin position="221"/>
        <end position="230"/>
    </location>
</feature>
<name>A0AAD5LQD4_PYTIN</name>
<dbReference type="GO" id="GO:0005634">
    <property type="term" value="C:nucleus"/>
    <property type="evidence" value="ECO:0007669"/>
    <property type="project" value="TreeGrafter"/>
</dbReference>
<accession>A0AAD5LQD4</accession>
<evidence type="ECO:0000256" key="7">
    <source>
        <dbReference type="ARBA" id="ARBA00022840"/>
    </source>
</evidence>
<dbReference type="PANTHER" id="PTHR24056">
    <property type="entry name" value="CELL DIVISION PROTEIN KINASE"/>
    <property type="match status" value="1"/>
</dbReference>
<feature type="region of interest" description="Disordered" evidence="15">
    <location>
        <begin position="149"/>
        <end position="180"/>
    </location>
</feature>
<proteinExistence type="inferred from homology"/>
<feature type="compositionally biased region" description="Basic and acidic residues" evidence="15">
    <location>
        <begin position="155"/>
        <end position="169"/>
    </location>
</feature>
<dbReference type="GO" id="GO:0000307">
    <property type="term" value="C:cyclin-dependent protein kinase holoenzyme complex"/>
    <property type="evidence" value="ECO:0007669"/>
    <property type="project" value="TreeGrafter"/>
</dbReference>
<keyword evidence="6" id="KW-0418">Kinase</keyword>
<dbReference type="InterPro" id="IPR050108">
    <property type="entry name" value="CDK"/>
</dbReference>
<dbReference type="SMART" id="SM00220">
    <property type="entry name" value="S_TKc"/>
    <property type="match status" value="1"/>
</dbReference>
<comment type="catalytic activity">
    <reaction evidence="12">
        <text>L-threonyl-[protein] + ATP = O-phospho-L-threonyl-[protein] + ADP + H(+)</text>
        <dbReference type="Rhea" id="RHEA:46608"/>
        <dbReference type="Rhea" id="RHEA-COMP:11060"/>
        <dbReference type="Rhea" id="RHEA-COMP:11605"/>
        <dbReference type="ChEBI" id="CHEBI:15378"/>
        <dbReference type="ChEBI" id="CHEBI:30013"/>
        <dbReference type="ChEBI" id="CHEBI:30616"/>
        <dbReference type="ChEBI" id="CHEBI:61977"/>
        <dbReference type="ChEBI" id="CHEBI:456216"/>
        <dbReference type="EC" id="2.7.11.22"/>
    </reaction>
</comment>
<evidence type="ECO:0000256" key="2">
    <source>
        <dbReference type="ARBA" id="ARBA00012425"/>
    </source>
</evidence>
<evidence type="ECO:0000256" key="11">
    <source>
        <dbReference type="ARBA" id="ARBA00042858"/>
    </source>
</evidence>
<evidence type="ECO:0000256" key="9">
    <source>
        <dbReference type="ARBA" id="ARBA00039612"/>
    </source>
</evidence>
<dbReference type="InterPro" id="IPR011009">
    <property type="entry name" value="Kinase-like_dom_sf"/>
</dbReference>
<dbReference type="Proteomes" id="UP001209570">
    <property type="component" value="Unassembled WGS sequence"/>
</dbReference>
<feature type="region of interest" description="Disordered" evidence="15">
    <location>
        <begin position="213"/>
        <end position="252"/>
    </location>
</feature>
<keyword evidence="7 14" id="KW-0067">ATP-binding</keyword>
<evidence type="ECO:0000256" key="10">
    <source>
        <dbReference type="ARBA" id="ARBA00041902"/>
    </source>
</evidence>
<comment type="similarity">
    <text evidence="1">Belongs to the protein kinase superfamily. CMGC Ser/Thr protein kinase family. CDC2/CDKX subfamily.</text>
</comment>
<gene>
    <name evidence="17" type="ORF">P43SY_008848</name>
</gene>
<evidence type="ECO:0000256" key="14">
    <source>
        <dbReference type="PROSITE-ProRule" id="PRU10141"/>
    </source>
</evidence>
<evidence type="ECO:0000256" key="8">
    <source>
        <dbReference type="ARBA" id="ARBA00038543"/>
    </source>
</evidence>
<feature type="region of interest" description="Disordered" evidence="15">
    <location>
        <begin position="601"/>
        <end position="621"/>
    </location>
</feature>
<dbReference type="InterPro" id="IPR000719">
    <property type="entry name" value="Prot_kinase_dom"/>
</dbReference>
<evidence type="ECO:0000256" key="5">
    <source>
        <dbReference type="ARBA" id="ARBA00022741"/>
    </source>
</evidence>
<dbReference type="Pfam" id="PF00069">
    <property type="entry name" value="Pkinase"/>
    <property type="match status" value="1"/>
</dbReference>
<reference evidence="17" key="1">
    <citation type="submission" date="2021-12" db="EMBL/GenBank/DDBJ databases">
        <title>Prjna785345.</title>
        <authorList>
            <person name="Rujirawat T."/>
            <person name="Krajaejun T."/>
        </authorList>
    </citation>
    <scope>NUCLEOTIDE SEQUENCE</scope>
    <source>
        <strain evidence="17">Pi057C3</strain>
    </source>
</reference>
<dbReference type="GO" id="GO:0007165">
    <property type="term" value="P:signal transduction"/>
    <property type="evidence" value="ECO:0007669"/>
    <property type="project" value="TreeGrafter"/>
</dbReference>
<feature type="region of interest" description="Disordered" evidence="15">
    <location>
        <begin position="474"/>
        <end position="496"/>
    </location>
</feature>
<protein>
    <recommendedName>
        <fullName evidence="9">Cyclin-dependent kinase 2 homolog</fullName>
        <ecNumber evidence="2">2.7.11.22</ecNumber>
    </recommendedName>
    <alternativeName>
        <fullName evidence="10">Cell division control protein 2 homolog</fullName>
    </alternativeName>
    <alternativeName>
        <fullName evidence="11">cdc2-related kinase 2</fullName>
    </alternativeName>
</protein>
<evidence type="ECO:0000256" key="13">
    <source>
        <dbReference type="ARBA" id="ARBA00048367"/>
    </source>
</evidence>
<dbReference type="PROSITE" id="PS00107">
    <property type="entry name" value="PROTEIN_KINASE_ATP"/>
    <property type="match status" value="1"/>
</dbReference>
<dbReference type="GO" id="GO:0030332">
    <property type="term" value="F:cyclin binding"/>
    <property type="evidence" value="ECO:0007669"/>
    <property type="project" value="TreeGrafter"/>
</dbReference>
<dbReference type="GO" id="GO:0010389">
    <property type="term" value="P:regulation of G2/M transition of mitotic cell cycle"/>
    <property type="evidence" value="ECO:0007669"/>
    <property type="project" value="TreeGrafter"/>
</dbReference>
<feature type="domain" description="Protein kinase" evidence="16">
    <location>
        <begin position="7"/>
        <end position="240"/>
    </location>
</feature>
<comment type="subunit">
    <text evidence="8">May form a complex composed of at least the catalytic subunit CRK2 and a cyclin.</text>
</comment>
<organism evidence="17 18">
    <name type="scientific">Pythium insidiosum</name>
    <name type="common">Pythiosis disease agent</name>
    <dbReference type="NCBI Taxonomy" id="114742"/>
    <lineage>
        <taxon>Eukaryota</taxon>
        <taxon>Sar</taxon>
        <taxon>Stramenopiles</taxon>
        <taxon>Oomycota</taxon>
        <taxon>Peronosporomycetes</taxon>
        <taxon>Pythiales</taxon>
        <taxon>Pythiaceae</taxon>
        <taxon>Pythium</taxon>
    </lineage>
</organism>
<dbReference type="GO" id="GO:0000082">
    <property type="term" value="P:G1/S transition of mitotic cell cycle"/>
    <property type="evidence" value="ECO:0007669"/>
    <property type="project" value="TreeGrafter"/>
</dbReference>
<dbReference type="AlphaFoldDB" id="A0AAD5LQD4"/>
<dbReference type="EC" id="2.7.11.22" evidence="2"/>
<dbReference type="PANTHER" id="PTHR24056:SF254">
    <property type="entry name" value="CYCLIN-DEPENDENT KINASE 2"/>
    <property type="match status" value="1"/>
</dbReference>
<evidence type="ECO:0000256" key="4">
    <source>
        <dbReference type="ARBA" id="ARBA00022679"/>
    </source>
</evidence>
<keyword evidence="18" id="KW-1185">Reference proteome</keyword>
<dbReference type="Gene3D" id="3.30.200.20">
    <property type="entry name" value="Phosphorylase Kinase, domain 1"/>
    <property type="match status" value="1"/>
</dbReference>
<dbReference type="SUPFAM" id="SSF56112">
    <property type="entry name" value="Protein kinase-like (PK-like)"/>
    <property type="match status" value="1"/>
</dbReference>
<dbReference type="GO" id="GO:0005737">
    <property type="term" value="C:cytoplasm"/>
    <property type="evidence" value="ECO:0007669"/>
    <property type="project" value="TreeGrafter"/>
</dbReference>
<sequence length="621" mass="67544">MERYQRIEKGGSIGEGTYGVVYKSLDLKTNQVVALKRIRLETEDDGIPSTALREISVLRELEHPNIVREKSLARAPPPDCQRVSAEQTIAAFIDRRLSSAQWPSDVLHKVLPGCQHAATLPLTVALNPLKTTGSDCTPLSGIVTPAAEHRHRLSRDRTRQSLSKLDPEGRLPTPVAKHSPQPAVATVLPCTLETPALLHEMTPPEPPPIQWAPHGATDSRSLLKRDHERSASSPFTHDVTPREKTAASTVDSALPPKPLELCREATALVDCDRQRHKPHKQEPLAVVVFAASQRPLVHPTCSDKALPLLPPRAHHESDSFRAGRLESHTLRVAMLPRDPPRSEDSLLHDAPNRLDTRALDALLIVEREPSSVPKATNGAASAVHFGELGLRAALSLMPRPRHEPRERPASGSQGVVRVGHSQSGSIVGPRHPALEVEAMHRQGPALRATRRVPLRHDGESPCSQVLATRSTLHAPPKTRDASCLQQRRVPDREEPSAHKLLFDSPHLLLRSRALPHVAPPTVDTLAQVGCKLSSSRQLHEGEQSSPPPHRLPPTIKTSASQQCILPLPEDGDAKAEPPATGLALTPVPICEAQTPAIALSPCEELEPPAPDSALPQLAHQR</sequence>
<comment type="catalytic activity">
    <reaction evidence="13">
        <text>L-seryl-[protein] + ATP = O-phospho-L-seryl-[protein] + ADP + H(+)</text>
        <dbReference type="Rhea" id="RHEA:17989"/>
        <dbReference type="Rhea" id="RHEA-COMP:9863"/>
        <dbReference type="Rhea" id="RHEA-COMP:11604"/>
        <dbReference type="ChEBI" id="CHEBI:15378"/>
        <dbReference type="ChEBI" id="CHEBI:29999"/>
        <dbReference type="ChEBI" id="CHEBI:30616"/>
        <dbReference type="ChEBI" id="CHEBI:83421"/>
        <dbReference type="ChEBI" id="CHEBI:456216"/>
        <dbReference type="EC" id="2.7.11.22"/>
    </reaction>
</comment>
<dbReference type="GO" id="GO:0004693">
    <property type="term" value="F:cyclin-dependent protein serine/threonine kinase activity"/>
    <property type="evidence" value="ECO:0007669"/>
    <property type="project" value="UniProtKB-EC"/>
</dbReference>
<feature type="binding site" evidence="14">
    <location>
        <position position="36"/>
    </location>
    <ligand>
        <name>ATP</name>
        <dbReference type="ChEBI" id="CHEBI:30616"/>
    </ligand>
</feature>
<keyword evidence="5 14" id="KW-0547">Nucleotide-binding</keyword>